<dbReference type="SUPFAM" id="SSF56176">
    <property type="entry name" value="FAD-binding/transporter-associated domain-like"/>
    <property type="match status" value="1"/>
</dbReference>
<keyword evidence="13 17" id="KW-0560">Oxidoreductase</keyword>
<dbReference type="Gene3D" id="3.90.78.10">
    <property type="entry name" value="UDP-N-acetylenolpyruvoylglucosamine reductase, C-terminal domain"/>
    <property type="match status" value="1"/>
</dbReference>
<dbReference type="Pfam" id="PF01565">
    <property type="entry name" value="FAD_binding_4"/>
    <property type="match status" value="1"/>
</dbReference>
<dbReference type="eggNOG" id="COG0812">
    <property type="taxonomic scope" value="Bacteria"/>
</dbReference>
<evidence type="ECO:0000256" key="9">
    <source>
        <dbReference type="ARBA" id="ARBA00022827"/>
    </source>
</evidence>
<evidence type="ECO:0000256" key="5">
    <source>
        <dbReference type="ARBA" id="ARBA00010485"/>
    </source>
</evidence>
<evidence type="ECO:0000256" key="3">
    <source>
        <dbReference type="ARBA" id="ARBA00004496"/>
    </source>
</evidence>
<dbReference type="Gene3D" id="3.30.43.10">
    <property type="entry name" value="Uridine Diphospho-n-acetylenolpyruvylglucosamine Reductase, domain 2"/>
    <property type="match status" value="1"/>
</dbReference>
<dbReference type="GO" id="GO:0008360">
    <property type="term" value="P:regulation of cell shape"/>
    <property type="evidence" value="ECO:0007669"/>
    <property type="project" value="UniProtKB-KW"/>
</dbReference>
<feature type="domain" description="FAD-binding PCMH-type" evidence="18">
    <location>
        <begin position="14"/>
        <end position="198"/>
    </location>
</feature>
<evidence type="ECO:0000256" key="6">
    <source>
        <dbReference type="ARBA" id="ARBA00022490"/>
    </source>
</evidence>
<dbReference type="InterPro" id="IPR036635">
    <property type="entry name" value="MurB_C_sf"/>
</dbReference>
<dbReference type="SUPFAM" id="SSF56194">
    <property type="entry name" value="Uridine diphospho-N-Acetylenolpyruvylglucosamine reductase, MurB, C-terminal domain"/>
    <property type="match status" value="1"/>
</dbReference>
<dbReference type="NCBIfam" id="TIGR00179">
    <property type="entry name" value="murB"/>
    <property type="match status" value="1"/>
</dbReference>
<proteinExistence type="inferred from homology"/>
<dbReference type="GO" id="GO:0051301">
    <property type="term" value="P:cell division"/>
    <property type="evidence" value="ECO:0007669"/>
    <property type="project" value="UniProtKB-KW"/>
</dbReference>
<evidence type="ECO:0000256" key="12">
    <source>
        <dbReference type="ARBA" id="ARBA00022984"/>
    </source>
</evidence>
<evidence type="ECO:0000256" key="13">
    <source>
        <dbReference type="ARBA" id="ARBA00023002"/>
    </source>
</evidence>
<evidence type="ECO:0000256" key="10">
    <source>
        <dbReference type="ARBA" id="ARBA00022857"/>
    </source>
</evidence>
<comment type="subcellular location">
    <subcellularLocation>
        <location evidence="3 17">Cytoplasm</location>
    </subcellularLocation>
</comment>
<evidence type="ECO:0000256" key="2">
    <source>
        <dbReference type="ARBA" id="ARBA00003921"/>
    </source>
</evidence>
<dbReference type="STRING" id="883077.HMPREF9241_00028"/>
<evidence type="ECO:0000256" key="14">
    <source>
        <dbReference type="ARBA" id="ARBA00023306"/>
    </source>
</evidence>
<gene>
    <name evidence="17" type="primary">murB</name>
    <name evidence="19" type="ORF">HMPREF9241_00028</name>
</gene>
<comment type="similarity">
    <text evidence="5 17">Belongs to the MurB family.</text>
</comment>
<organism evidence="19 20">
    <name type="scientific">Schaalia turicensis ACS-279-V-Col4</name>
    <dbReference type="NCBI Taxonomy" id="883077"/>
    <lineage>
        <taxon>Bacteria</taxon>
        <taxon>Bacillati</taxon>
        <taxon>Actinomycetota</taxon>
        <taxon>Actinomycetes</taxon>
        <taxon>Actinomycetales</taxon>
        <taxon>Actinomycetaceae</taxon>
        <taxon>Schaalia</taxon>
    </lineage>
</organism>
<reference evidence="19 20" key="1">
    <citation type="submission" date="2012-07" db="EMBL/GenBank/DDBJ databases">
        <title>The Genome Sequence of Actinomyces turicensis ACS-279-V-COL4.</title>
        <authorList>
            <consortium name="The Broad Institute Genome Sequencing Platform"/>
            <person name="Earl A."/>
            <person name="Ward D."/>
            <person name="Feldgarden M."/>
            <person name="Gevers D."/>
            <person name="Saerens B."/>
            <person name="Vaneechoutte M."/>
            <person name="Walker B."/>
            <person name="Young S.K."/>
            <person name="Zeng Q."/>
            <person name="Gargeya S."/>
            <person name="Fitzgerald M."/>
            <person name="Haas B."/>
            <person name="Abouelleil A."/>
            <person name="Alvarado L."/>
            <person name="Arachchi H.M."/>
            <person name="Berlin A."/>
            <person name="Chapman S.B."/>
            <person name="Goldberg J."/>
            <person name="Griggs A."/>
            <person name="Gujja S."/>
            <person name="Hansen M."/>
            <person name="Howarth C."/>
            <person name="Imamovic A."/>
            <person name="Larimer J."/>
            <person name="McCowen C."/>
            <person name="Montmayeur A."/>
            <person name="Murphy C."/>
            <person name="Neiman D."/>
            <person name="Pearson M."/>
            <person name="Priest M."/>
            <person name="Roberts A."/>
            <person name="Saif S."/>
            <person name="Shea T."/>
            <person name="Sisk P."/>
            <person name="Sykes S."/>
            <person name="Wortman J."/>
            <person name="Nusbaum C."/>
            <person name="Birren B."/>
        </authorList>
    </citation>
    <scope>NUCLEOTIDE SEQUENCE [LARGE SCALE GENOMIC DNA]</scope>
    <source>
        <strain evidence="19 20">ACS-279-V-Col4</strain>
    </source>
</reference>
<keyword evidence="9 17" id="KW-0274">FAD</keyword>
<dbReference type="InterPro" id="IPR006094">
    <property type="entry name" value="Oxid_FAD_bind_N"/>
</dbReference>
<dbReference type="PROSITE" id="PS51387">
    <property type="entry name" value="FAD_PCMH"/>
    <property type="match status" value="1"/>
</dbReference>
<protein>
    <recommendedName>
        <fullName evidence="17">UDP-N-acetylenolpyruvoylglucosamine reductase</fullName>
        <ecNumber evidence="17">1.3.1.98</ecNumber>
    </recommendedName>
    <alternativeName>
        <fullName evidence="17">UDP-N-acetylmuramate dehydrogenase</fullName>
    </alternativeName>
</protein>
<evidence type="ECO:0000256" key="1">
    <source>
        <dbReference type="ARBA" id="ARBA00001974"/>
    </source>
</evidence>
<dbReference type="PROSITE" id="PS00430">
    <property type="entry name" value="TONB_DEPENDENT_REC_1"/>
    <property type="match status" value="1"/>
</dbReference>
<comment type="caution">
    <text evidence="19">The sequence shown here is derived from an EMBL/GenBank/DDBJ whole genome shotgun (WGS) entry which is preliminary data.</text>
</comment>
<dbReference type="InterPro" id="IPR011601">
    <property type="entry name" value="MurB_C"/>
</dbReference>
<keyword evidence="8 17" id="KW-0285">Flavoprotein</keyword>
<keyword evidence="12 17" id="KW-0573">Peptidoglycan synthesis</keyword>
<dbReference type="GO" id="GO:0071949">
    <property type="term" value="F:FAD binding"/>
    <property type="evidence" value="ECO:0007669"/>
    <property type="project" value="InterPro"/>
</dbReference>
<keyword evidence="14 17" id="KW-0131">Cell cycle</keyword>
<dbReference type="PATRIC" id="fig|883077.3.peg.25"/>
<feature type="active site" evidence="17">
    <location>
        <position position="352"/>
    </location>
</feature>
<accession>K0YXV5</accession>
<dbReference type="GO" id="GO:0071555">
    <property type="term" value="P:cell wall organization"/>
    <property type="evidence" value="ECO:0007669"/>
    <property type="project" value="UniProtKB-KW"/>
</dbReference>
<evidence type="ECO:0000313" key="20">
    <source>
        <dbReference type="Proteomes" id="UP000003994"/>
    </source>
</evidence>
<dbReference type="PANTHER" id="PTHR21071">
    <property type="entry name" value="UDP-N-ACETYLENOLPYRUVOYLGLUCOSAMINE REDUCTASE"/>
    <property type="match status" value="1"/>
</dbReference>
<dbReference type="HOGENOM" id="CLU_035304_0_1_11"/>
<evidence type="ECO:0000256" key="16">
    <source>
        <dbReference type="ARBA" id="ARBA00048914"/>
    </source>
</evidence>
<evidence type="ECO:0000259" key="18">
    <source>
        <dbReference type="PROSITE" id="PS51387"/>
    </source>
</evidence>
<comment type="pathway">
    <text evidence="4 17">Cell wall biogenesis; peptidoglycan biosynthesis.</text>
</comment>
<evidence type="ECO:0000256" key="7">
    <source>
        <dbReference type="ARBA" id="ARBA00022618"/>
    </source>
</evidence>
<keyword evidence="15 17" id="KW-0961">Cell wall biogenesis/degradation</keyword>
<evidence type="ECO:0000256" key="4">
    <source>
        <dbReference type="ARBA" id="ARBA00004752"/>
    </source>
</evidence>
<evidence type="ECO:0000256" key="11">
    <source>
        <dbReference type="ARBA" id="ARBA00022960"/>
    </source>
</evidence>
<dbReference type="InterPro" id="IPR016166">
    <property type="entry name" value="FAD-bd_PCMH"/>
</dbReference>
<dbReference type="GO" id="GO:0005829">
    <property type="term" value="C:cytosol"/>
    <property type="evidence" value="ECO:0007669"/>
    <property type="project" value="TreeGrafter"/>
</dbReference>
<comment type="cofactor">
    <cofactor evidence="1 17">
        <name>FAD</name>
        <dbReference type="ChEBI" id="CHEBI:57692"/>
    </cofactor>
</comment>
<dbReference type="PANTHER" id="PTHR21071:SF4">
    <property type="entry name" value="UDP-N-ACETYLENOLPYRUVOYLGLUCOSAMINE REDUCTASE"/>
    <property type="match status" value="1"/>
</dbReference>
<dbReference type="InterPro" id="IPR016169">
    <property type="entry name" value="FAD-bd_PCMH_sub2"/>
</dbReference>
<dbReference type="HAMAP" id="MF_00037">
    <property type="entry name" value="MurB"/>
    <property type="match status" value="1"/>
</dbReference>
<keyword evidence="10 17" id="KW-0521">NADP</keyword>
<dbReference type="UniPathway" id="UPA00219"/>
<keyword evidence="20" id="KW-1185">Reference proteome</keyword>
<sequence>MAMTTLKELTTFHVGGPVATYILADSRSDLIAAFDSADKGEFPILMIGGGSNTLASDAPFEGIVVKDGRQQITRYESSDDTVLVTATAGTVWDEFVQWTLAEGLSGIEALSGIPGTVGAAPVQNVGAYGHEISDTLAYVDVWDRGEQCEKRLNASELDLVYRESIIKRSVREGDAQGRIWGPTGRWVVLEATFRLTISDQSAPVLYRELANRLSIEQGQSANAQRVRDTVLELRTSKGMVLDPNDHDSWSAGSFFTNPIVDAETVATLPPEAPRFDAGNGMMKTSAAWLIDHAGFTKGWAVDGARENGASLSTKHVLALTNRGDATSDEVVELALAVRAGVQEKFGITLVPEPVTVGISW</sequence>
<dbReference type="InterPro" id="IPR003170">
    <property type="entry name" value="MurB"/>
</dbReference>
<comment type="catalytic activity">
    <reaction evidence="16 17">
        <text>UDP-N-acetyl-alpha-D-muramate + NADP(+) = UDP-N-acetyl-3-O-(1-carboxyvinyl)-alpha-D-glucosamine + NADPH + H(+)</text>
        <dbReference type="Rhea" id="RHEA:12248"/>
        <dbReference type="ChEBI" id="CHEBI:15378"/>
        <dbReference type="ChEBI" id="CHEBI:57783"/>
        <dbReference type="ChEBI" id="CHEBI:58349"/>
        <dbReference type="ChEBI" id="CHEBI:68483"/>
        <dbReference type="ChEBI" id="CHEBI:70757"/>
        <dbReference type="EC" id="1.3.1.98"/>
    </reaction>
</comment>
<keyword evidence="6 17" id="KW-0963">Cytoplasm</keyword>
<evidence type="ECO:0000256" key="17">
    <source>
        <dbReference type="HAMAP-Rule" id="MF_00037"/>
    </source>
</evidence>
<feature type="active site" description="Proton donor" evidence="17">
    <location>
        <position position="253"/>
    </location>
</feature>
<dbReference type="Pfam" id="PF02873">
    <property type="entry name" value="MurB_C"/>
    <property type="match status" value="1"/>
</dbReference>
<keyword evidence="7 17" id="KW-0132">Cell division</keyword>
<name>K0YXV5_9ACTO</name>
<comment type="function">
    <text evidence="2 17">Cell wall formation.</text>
</comment>
<feature type="active site" evidence="17">
    <location>
        <position position="162"/>
    </location>
</feature>
<evidence type="ECO:0000256" key="15">
    <source>
        <dbReference type="ARBA" id="ARBA00023316"/>
    </source>
</evidence>
<dbReference type="GO" id="GO:0009252">
    <property type="term" value="P:peptidoglycan biosynthetic process"/>
    <property type="evidence" value="ECO:0007669"/>
    <property type="project" value="UniProtKB-UniRule"/>
</dbReference>
<dbReference type="GO" id="GO:0008762">
    <property type="term" value="F:UDP-N-acetylmuramate dehydrogenase activity"/>
    <property type="evidence" value="ECO:0007669"/>
    <property type="project" value="UniProtKB-UniRule"/>
</dbReference>
<dbReference type="Proteomes" id="UP000003994">
    <property type="component" value="Unassembled WGS sequence"/>
</dbReference>
<evidence type="ECO:0000313" key="19">
    <source>
        <dbReference type="EMBL" id="EJZ88506.1"/>
    </source>
</evidence>
<keyword evidence="11 17" id="KW-0133">Cell shape</keyword>
<dbReference type="InterPro" id="IPR016167">
    <property type="entry name" value="FAD-bd_PCMH_sub1"/>
</dbReference>
<dbReference type="InterPro" id="IPR010916">
    <property type="entry name" value="TonB_box_CS"/>
</dbReference>
<dbReference type="Gene3D" id="3.30.465.10">
    <property type="match status" value="1"/>
</dbReference>
<dbReference type="AlphaFoldDB" id="K0YXV5"/>
<dbReference type="EC" id="1.3.1.98" evidence="17"/>
<dbReference type="EMBL" id="AGWQ01000001">
    <property type="protein sequence ID" value="EJZ88506.1"/>
    <property type="molecule type" value="Genomic_DNA"/>
</dbReference>
<evidence type="ECO:0000256" key="8">
    <source>
        <dbReference type="ARBA" id="ARBA00022630"/>
    </source>
</evidence>
<dbReference type="NCBIfam" id="NF010478">
    <property type="entry name" value="PRK13903.1"/>
    <property type="match status" value="1"/>
</dbReference>
<dbReference type="InterPro" id="IPR036318">
    <property type="entry name" value="FAD-bd_PCMH-like_sf"/>
</dbReference>